<keyword evidence="3" id="KW-1185">Reference proteome</keyword>
<keyword evidence="1" id="KW-1133">Transmembrane helix</keyword>
<name>A0A1M5FCQ3_9ALTE</name>
<protein>
    <submittedName>
        <fullName evidence="2">Uncharacterized protein</fullName>
    </submittedName>
</protein>
<sequence length="94" mass="10302">MRQPTENEQPNNAESSLRHASAGVLGLALMGFVLLITGVLMFALTTIEALTQHEDTKTIISILVGLGMYRLGKLVLQKVGKFKLPPDRRRSVLS</sequence>
<proteinExistence type="predicted"/>
<dbReference type="EMBL" id="FQWD01000001">
    <property type="protein sequence ID" value="SHF89360.1"/>
    <property type="molecule type" value="Genomic_DNA"/>
</dbReference>
<evidence type="ECO:0000256" key="1">
    <source>
        <dbReference type="SAM" id="Phobius"/>
    </source>
</evidence>
<keyword evidence="1" id="KW-0472">Membrane</keyword>
<accession>A0A1M5FCQ3</accession>
<organism evidence="2 3">
    <name type="scientific">Marisediminitalea aggregata</name>
    <dbReference type="NCBI Taxonomy" id="634436"/>
    <lineage>
        <taxon>Bacteria</taxon>
        <taxon>Pseudomonadati</taxon>
        <taxon>Pseudomonadota</taxon>
        <taxon>Gammaproteobacteria</taxon>
        <taxon>Alteromonadales</taxon>
        <taxon>Alteromonadaceae</taxon>
        <taxon>Marisediminitalea</taxon>
    </lineage>
</organism>
<feature type="transmembrane region" description="Helical" evidence="1">
    <location>
        <begin position="59"/>
        <end position="76"/>
    </location>
</feature>
<evidence type="ECO:0000313" key="2">
    <source>
        <dbReference type="EMBL" id="SHF89360.1"/>
    </source>
</evidence>
<keyword evidence="1" id="KW-0812">Transmembrane</keyword>
<dbReference type="RefSeq" id="WP_073318045.1">
    <property type="nucleotide sequence ID" value="NZ_FQWD01000001.1"/>
</dbReference>
<gene>
    <name evidence="2" type="ORF">SAMN05216361_0786</name>
</gene>
<dbReference type="OrthoDB" id="9841712at2"/>
<reference evidence="3" key="1">
    <citation type="submission" date="2016-11" db="EMBL/GenBank/DDBJ databases">
        <authorList>
            <person name="Varghese N."/>
            <person name="Submissions S."/>
        </authorList>
    </citation>
    <scope>NUCLEOTIDE SEQUENCE [LARGE SCALE GENOMIC DNA]</scope>
    <source>
        <strain evidence="3">CGMCC 1.8995</strain>
    </source>
</reference>
<feature type="transmembrane region" description="Helical" evidence="1">
    <location>
        <begin position="21"/>
        <end position="47"/>
    </location>
</feature>
<dbReference type="AlphaFoldDB" id="A0A1M5FCQ3"/>
<dbReference type="Proteomes" id="UP000184520">
    <property type="component" value="Unassembled WGS sequence"/>
</dbReference>
<evidence type="ECO:0000313" key="3">
    <source>
        <dbReference type="Proteomes" id="UP000184520"/>
    </source>
</evidence>